<dbReference type="Proteomes" id="UP000315636">
    <property type="component" value="Unassembled WGS sequence"/>
</dbReference>
<dbReference type="AlphaFoldDB" id="A0A521F726"/>
<dbReference type="EC" id="2.1.1.37" evidence="7"/>
<dbReference type="InterPro" id="IPR018117">
    <property type="entry name" value="C5_DNA_meth_AS"/>
</dbReference>
<keyword evidence="9" id="KW-1185">Reference proteome</keyword>
<evidence type="ECO:0000256" key="1">
    <source>
        <dbReference type="ARBA" id="ARBA00022603"/>
    </source>
</evidence>
<dbReference type="Gene3D" id="3.40.50.150">
    <property type="entry name" value="Vaccinia Virus protein VP39"/>
    <property type="match status" value="1"/>
</dbReference>
<dbReference type="NCBIfam" id="TIGR00675">
    <property type="entry name" value="dcm"/>
    <property type="match status" value="1"/>
</dbReference>
<name>A0A521F726_9BACL</name>
<evidence type="ECO:0000256" key="4">
    <source>
        <dbReference type="ARBA" id="ARBA00022747"/>
    </source>
</evidence>
<dbReference type="Pfam" id="PF00145">
    <property type="entry name" value="DNA_methylase"/>
    <property type="match status" value="1"/>
</dbReference>
<evidence type="ECO:0000313" key="9">
    <source>
        <dbReference type="Proteomes" id="UP000315636"/>
    </source>
</evidence>
<dbReference type="EMBL" id="FXTI01000014">
    <property type="protein sequence ID" value="SMO92005.1"/>
    <property type="molecule type" value="Genomic_DNA"/>
</dbReference>
<keyword evidence="1 5" id="KW-0489">Methyltransferase</keyword>
<dbReference type="InterPro" id="IPR001525">
    <property type="entry name" value="C5_MeTfrase"/>
</dbReference>
<dbReference type="GO" id="GO:0032259">
    <property type="term" value="P:methylation"/>
    <property type="evidence" value="ECO:0007669"/>
    <property type="project" value="UniProtKB-KW"/>
</dbReference>
<keyword evidence="3 5" id="KW-0949">S-adenosyl-L-methionine</keyword>
<evidence type="ECO:0000256" key="3">
    <source>
        <dbReference type="ARBA" id="ARBA00022691"/>
    </source>
</evidence>
<dbReference type="Gene3D" id="3.90.120.10">
    <property type="entry name" value="DNA Methylase, subunit A, domain 2"/>
    <property type="match status" value="1"/>
</dbReference>
<evidence type="ECO:0000256" key="6">
    <source>
        <dbReference type="RuleBase" id="RU000416"/>
    </source>
</evidence>
<dbReference type="SUPFAM" id="SSF53335">
    <property type="entry name" value="S-adenosyl-L-methionine-dependent methyltransferases"/>
    <property type="match status" value="1"/>
</dbReference>
<feature type="active site" evidence="5">
    <location>
        <position position="172"/>
    </location>
</feature>
<evidence type="ECO:0000256" key="5">
    <source>
        <dbReference type="PROSITE-ProRule" id="PRU01016"/>
    </source>
</evidence>
<comment type="catalytic activity">
    <reaction evidence="7">
        <text>a 2'-deoxycytidine in DNA + S-adenosyl-L-methionine = a 5-methyl-2'-deoxycytidine in DNA + S-adenosyl-L-homocysteine + H(+)</text>
        <dbReference type="Rhea" id="RHEA:13681"/>
        <dbReference type="Rhea" id="RHEA-COMP:11369"/>
        <dbReference type="Rhea" id="RHEA-COMP:11370"/>
        <dbReference type="ChEBI" id="CHEBI:15378"/>
        <dbReference type="ChEBI" id="CHEBI:57856"/>
        <dbReference type="ChEBI" id="CHEBI:59789"/>
        <dbReference type="ChEBI" id="CHEBI:85452"/>
        <dbReference type="ChEBI" id="CHEBI:85454"/>
        <dbReference type="EC" id="2.1.1.37"/>
    </reaction>
</comment>
<dbReference type="PRINTS" id="PR00105">
    <property type="entry name" value="C5METTRFRASE"/>
</dbReference>
<dbReference type="PROSITE" id="PS00094">
    <property type="entry name" value="C5_MTASE_1"/>
    <property type="match status" value="1"/>
</dbReference>
<keyword evidence="2 5" id="KW-0808">Transferase</keyword>
<dbReference type="GO" id="GO:0044027">
    <property type="term" value="P:negative regulation of gene expression via chromosomal CpG island methylation"/>
    <property type="evidence" value="ECO:0007669"/>
    <property type="project" value="TreeGrafter"/>
</dbReference>
<accession>A0A521F726</accession>
<dbReference type="GO" id="GO:0003886">
    <property type="term" value="F:DNA (cytosine-5-)-methyltransferase activity"/>
    <property type="evidence" value="ECO:0007669"/>
    <property type="project" value="UniProtKB-EC"/>
</dbReference>
<dbReference type="PANTHER" id="PTHR10629:SF52">
    <property type="entry name" value="DNA (CYTOSINE-5)-METHYLTRANSFERASE 1"/>
    <property type="match status" value="1"/>
</dbReference>
<evidence type="ECO:0000256" key="2">
    <source>
        <dbReference type="ARBA" id="ARBA00022679"/>
    </source>
</evidence>
<proteinExistence type="inferred from homology"/>
<dbReference type="CDD" id="cd00315">
    <property type="entry name" value="Cyt_C5_DNA_methylase"/>
    <property type="match status" value="1"/>
</dbReference>
<dbReference type="GO" id="GO:0009307">
    <property type="term" value="P:DNA restriction-modification system"/>
    <property type="evidence" value="ECO:0007669"/>
    <property type="project" value="UniProtKB-KW"/>
</dbReference>
<dbReference type="PANTHER" id="PTHR10629">
    <property type="entry name" value="CYTOSINE-SPECIFIC METHYLTRANSFERASE"/>
    <property type="match status" value="1"/>
</dbReference>
<dbReference type="InterPro" id="IPR050390">
    <property type="entry name" value="C5-Methyltransferase"/>
</dbReference>
<organism evidence="8 9">
    <name type="scientific">Melghirimyces algeriensis</name>
    <dbReference type="NCBI Taxonomy" id="910412"/>
    <lineage>
        <taxon>Bacteria</taxon>
        <taxon>Bacillati</taxon>
        <taxon>Bacillota</taxon>
        <taxon>Bacilli</taxon>
        <taxon>Bacillales</taxon>
        <taxon>Thermoactinomycetaceae</taxon>
        <taxon>Melghirimyces</taxon>
    </lineage>
</organism>
<protein>
    <recommendedName>
        <fullName evidence="7">Cytosine-specific methyltransferase</fullName>
        <ecNumber evidence="7">2.1.1.37</ecNumber>
    </recommendedName>
</protein>
<dbReference type="GO" id="GO:0003677">
    <property type="term" value="F:DNA binding"/>
    <property type="evidence" value="ECO:0007669"/>
    <property type="project" value="TreeGrafter"/>
</dbReference>
<reference evidence="8 9" key="1">
    <citation type="submission" date="2017-05" db="EMBL/GenBank/DDBJ databases">
        <authorList>
            <person name="Varghese N."/>
            <person name="Submissions S."/>
        </authorList>
    </citation>
    <scope>NUCLEOTIDE SEQUENCE [LARGE SCALE GENOMIC DNA]</scope>
    <source>
        <strain evidence="8 9">DSM 45474</strain>
    </source>
</reference>
<dbReference type="InterPro" id="IPR029063">
    <property type="entry name" value="SAM-dependent_MTases_sf"/>
</dbReference>
<evidence type="ECO:0000256" key="7">
    <source>
        <dbReference type="RuleBase" id="RU000417"/>
    </source>
</evidence>
<evidence type="ECO:0000313" key="8">
    <source>
        <dbReference type="EMBL" id="SMO92005.1"/>
    </source>
</evidence>
<sequence>MIPNHYGYSLRKDEEPFAYKIPPGGNWRTLSEEGQLKCWNGKIPQGGGCTNRLRRRSWDEPAGTITSTPLQKLSCQLHPGQLDGEVDTMNYNVTPTQPSNGFAAAELFCGGGLMAVGLKESGFNIVWANDFDKRAIQAYRYNLGGNVIHADIKMIDPNEIPDVDIIAGGPPCQDYSVGGKGAGEKGKNGRLVYVYLNIIEKKQPKAFIFENVKGLIGKRHRHTFDALIDKFNEIGYTVSWELINAWDYGVAQKRERVFIVGIRKDLGFSFVFPKPKPEDYRTQVLRDVIGDLPEPGVPLNEKQISFLERNPTSVRKNRPVTMEEPSRTLPAVLHKGVPYGLYYPNHNKKHYWTPPKPYIRYKYDQSNRIQKWSQTAATITAHHNSGKPIHPSQSPRRFTVRECLRIQSVPDWYVLPDDLSLSAQYRIVGNGVASRVAWYLGRSLGEQLTNRGTIV</sequence>
<keyword evidence="4" id="KW-0680">Restriction system</keyword>
<gene>
    <name evidence="8" type="ORF">SAMN06264849_11410</name>
</gene>
<dbReference type="PROSITE" id="PS51679">
    <property type="entry name" value="SAM_MT_C5"/>
    <property type="match status" value="1"/>
</dbReference>
<comment type="similarity">
    <text evidence="5 6">Belongs to the class I-like SAM-binding methyltransferase superfamily. C5-methyltransferase family.</text>
</comment>